<evidence type="ECO:0000256" key="4">
    <source>
        <dbReference type="PROSITE-ProRule" id="PRU00335"/>
    </source>
</evidence>
<keyword evidence="2 4" id="KW-0238">DNA-binding</keyword>
<evidence type="ECO:0000256" key="1">
    <source>
        <dbReference type="ARBA" id="ARBA00023015"/>
    </source>
</evidence>
<evidence type="ECO:0000259" key="5">
    <source>
        <dbReference type="PROSITE" id="PS50977"/>
    </source>
</evidence>
<comment type="caution">
    <text evidence="6">The sequence shown here is derived from an EMBL/GenBank/DDBJ whole genome shotgun (WGS) entry which is preliminary data.</text>
</comment>
<dbReference type="Proteomes" id="UP001141259">
    <property type="component" value="Unassembled WGS sequence"/>
</dbReference>
<keyword evidence="3" id="KW-0804">Transcription</keyword>
<proteinExistence type="predicted"/>
<dbReference type="Pfam" id="PF13305">
    <property type="entry name" value="TetR_C_33"/>
    <property type="match status" value="1"/>
</dbReference>
<sequence length="213" mass="23134">MEPTADRHRKPNPRGAGGELREEIVGAATRLVEATADPSGITLRGVAREAGITAPSIYPHFDNLDAVMAAVVDRAFDELRSTLEVARTDDPVERLRALCRAYASFAVANPRLYGLLFSQEKVSVLRQVESGLLAPKSVDTMPGAHAFALLVHAISACVEVGRSTSTDPQRDATLLWTALHGYVTLLHSTADFPWPARDSMLDQYADRLAFLVP</sequence>
<dbReference type="SUPFAM" id="SSF48498">
    <property type="entry name" value="Tetracyclin repressor-like, C-terminal domain"/>
    <property type="match status" value="1"/>
</dbReference>
<dbReference type="Gene3D" id="1.10.357.10">
    <property type="entry name" value="Tetracycline Repressor, domain 2"/>
    <property type="match status" value="1"/>
</dbReference>
<accession>A0A9X2VPD4</accession>
<dbReference type="InterPro" id="IPR009057">
    <property type="entry name" value="Homeodomain-like_sf"/>
</dbReference>
<dbReference type="InterPro" id="IPR025996">
    <property type="entry name" value="MT1864/Rv1816-like_C"/>
</dbReference>
<keyword evidence="1" id="KW-0805">Transcription regulation</keyword>
<dbReference type="GO" id="GO:0000976">
    <property type="term" value="F:transcription cis-regulatory region binding"/>
    <property type="evidence" value="ECO:0007669"/>
    <property type="project" value="TreeGrafter"/>
</dbReference>
<evidence type="ECO:0000313" key="7">
    <source>
        <dbReference type="Proteomes" id="UP001141259"/>
    </source>
</evidence>
<evidence type="ECO:0000256" key="3">
    <source>
        <dbReference type="ARBA" id="ARBA00023163"/>
    </source>
</evidence>
<feature type="DNA-binding region" description="H-T-H motif" evidence="4">
    <location>
        <begin position="42"/>
        <end position="61"/>
    </location>
</feature>
<feature type="domain" description="HTH tetR-type" evidence="5">
    <location>
        <begin position="18"/>
        <end position="79"/>
    </location>
</feature>
<dbReference type="InterPro" id="IPR050109">
    <property type="entry name" value="HTH-type_TetR-like_transc_reg"/>
</dbReference>
<evidence type="ECO:0000313" key="6">
    <source>
        <dbReference type="EMBL" id="MCS7480411.1"/>
    </source>
</evidence>
<keyword evidence="7" id="KW-1185">Reference proteome</keyword>
<protein>
    <submittedName>
        <fullName evidence="6">TetR/AcrR family transcriptional regulator</fullName>
    </submittedName>
</protein>
<dbReference type="SUPFAM" id="SSF46689">
    <property type="entry name" value="Homeodomain-like"/>
    <property type="match status" value="1"/>
</dbReference>
<dbReference type="InterPro" id="IPR036271">
    <property type="entry name" value="Tet_transcr_reg_TetR-rel_C_sf"/>
</dbReference>
<dbReference type="PANTHER" id="PTHR30055">
    <property type="entry name" value="HTH-TYPE TRANSCRIPTIONAL REGULATOR RUTR"/>
    <property type="match status" value="1"/>
</dbReference>
<dbReference type="InterPro" id="IPR001647">
    <property type="entry name" value="HTH_TetR"/>
</dbReference>
<dbReference type="GO" id="GO:0003700">
    <property type="term" value="F:DNA-binding transcription factor activity"/>
    <property type="evidence" value="ECO:0007669"/>
    <property type="project" value="TreeGrafter"/>
</dbReference>
<dbReference type="RefSeq" id="WP_259625903.1">
    <property type="nucleotide sequence ID" value="NZ_JANYMP010000013.1"/>
</dbReference>
<name>A0A9X2VPD4_9PSEU</name>
<dbReference type="AlphaFoldDB" id="A0A9X2VPD4"/>
<gene>
    <name evidence="6" type="ORF">NZH93_26450</name>
</gene>
<dbReference type="PROSITE" id="PS50977">
    <property type="entry name" value="HTH_TETR_2"/>
    <property type="match status" value="1"/>
</dbReference>
<reference evidence="6" key="1">
    <citation type="submission" date="2022-08" db="EMBL/GenBank/DDBJ databases">
        <authorList>
            <person name="Tistechok S."/>
            <person name="Samborskyy M."/>
            <person name="Roman I."/>
        </authorList>
    </citation>
    <scope>NUCLEOTIDE SEQUENCE</scope>
    <source>
        <strain evidence="6">DSM 103496</strain>
    </source>
</reference>
<organism evidence="6 7">
    <name type="scientific">Umezawaea endophytica</name>
    <dbReference type="NCBI Taxonomy" id="1654476"/>
    <lineage>
        <taxon>Bacteria</taxon>
        <taxon>Bacillati</taxon>
        <taxon>Actinomycetota</taxon>
        <taxon>Actinomycetes</taxon>
        <taxon>Pseudonocardiales</taxon>
        <taxon>Pseudonocardiaceae</taxon>
        <taxon>Umezawaea</taxon>
    </lineage>
</organism>
<dbReference type="EMBL" id="JANYMP010000013">
    <property type="protein sequence ID" value="MCS7480411.1"/>
    <property type="molecule type" value="Genomic_DNA"/>
</dbReference>
<dbReference type="PANTHER" id="PTHR30055:SF234">
    <property type="entry name" value="HTH-TYPE TRANSCRIPTIONAL REGULATOR BETI"/>
    <property type="match status" value="1"/>
</dbReference>
<evidence type="ECO:0000256" key="2">
    <source>
        <dbReference type="ARBA" id="ARBA00023125"/>
    </source>
</evidence>